<dbReference type="EMBL" id="JAESIY010000001">
    <property type="protein sequence ID" value="MBL3654695.1"/>
    <property type="molecule type" value="Genomic_DNA"/>
</dbReference>
<dbReference type="Gene3D" id="3.40.50.150">
    <property type="entry name" value="Vaccinia Virus protein VP39"/>
    <property type="match status" value="1"/>
</dbReference>
<dbReference type="Proteomes" id="UP000659388">
    <property type="component" value="Unassembled WGS sequence"/>
</dbReference>
<dbReference type="CDD" id="cd02440">
    <property type="entry name" value="AdoMet_MTases"/>
    <property type="match status" value="1"/>
</dbReference>
<sequence length="237" mass="27504">MPSKFENRSNEPELMDDLNSSGQVIDQTLKELEVINKWLGGNYVTTNGISKLASNRKQTDSPLIIVDLGCGSGDMLKRIARWGRKTKLKLQLIGIDANPNIIEWAKNNSKDYDEISYKCLNIFSDEFKNIKCDFITATLFTHHFTDKELIQLLKQFRHQAKLGVVINDLHRHWFAFHSIKILTSVFSKSAMVKYDAALSVLRSFRKKDLQKILNESGCTQYSLKWLWAFRWQLIIRF</sequence>
<reference evidence="3" key="1">
    <citation type="submission" date="2021-01" db="EMBL/GenBank/DDBJ databases">
        <title>Fulvivirga kasyanovii gen. nov., sp nov., a novel member of the phylum Bacteroidetes isolated from seawater in a mussel farm.</title>
        <authorList>
            <person name="Zhao L.-H."/>
            <person name="Wang Z.-J."/>
        </authorList>
    </citation>
    <scope>NUCLEOTIDE SEQUENCE</scope>
    <source>
        <strain evidence="3">2943</strain>
    </source>
</reference>
<feature type="domain" description="Methyltransferase" evidence="2">
    <location>
        <begin position="65"/>
        <end position="158"/>
    </location>
</feature>
<dbReference type="InterPro" id="IPR029063">
    <property type="entry name" value="SAM-dependent_MTases_sf"/>
</dbReference>
<dbReference type="GO" id="GO:0032259">
    <property type="term" value="P:methylation"/>
    <property type="evidence" value="ECO:0007669"/>
    <property type="project" value="UniProtKB-KW"/>
</dbReference>
<dbReference type="GO" id="GO:0008168">
    <property type="term" value="F:methyltransferase activity"/>
    <property type="evidence" value="ECO:0007669"/>
    <property type="project" value="UniProtKB-KW"/>
</dbReference>
<evidence type="ECO:0000313" key="4">
    <source>
        <dbReference type="Proteomes" id="UP000659388"/>
    </source>
</evidence>
<keyword evidence="3" id="KW-0489">Methyltransferase</keyword>
<protein>
    <submittedName>
        <fullName evidence="3">Methyltransferase domain-containing protein</fullName>
    </submittedName>
</protein>
<dbReference type="RefSeq" id="WP_202241737.1">
    <property type="nucleotide sequence ID" value="NZ_JAESIY010000001.1"/>
</dbReference>
<keyword evidence="4" id="KW-1185">Reference proteome</keyword>
<evidence type="ECO:0000313" key="3">
    <source>
        <dbReference type="EMBL" id="MBL3654695.1"/>
    </source>
</evidence>
<evidence type="ECO:0000259" key="2">
    <source>
        <dbReference type="Pfam" id="PF13649"/>
    </source>
</evidence>
<dbReference type="InterPro" id="IPR041698">
    <property type="entry name" value="Methyltransf_25"/>
</dbReference>
<feature type="compositionally biased region" description="Basic and acidic residues" evidence="1">
    <location>
        <begin position="1"/>
        <end position="11"/>
    </location>
</feature>
<organism evidence="3 4">
    <name type="scientific">Fulvivirga sediminis</name>
    <dbReference type="NCBI Taxonomy" id="2803949"/>
    <lineage>
        <taxon>Bacteria</taxon>
        <taxon>Pseudomonadati</taxon>
        <taxon>Bacteroidota</taxon>
        <taxon>Cytophagia</taxon>
        <taxon>Cytophagales</taxon>
        <taxon>Fulvivirgaceae</taxon>
        <taxon>Fulvivirga</taxon>
    </lineage>
</organism>
<dbReference type="Pfam" id="PF13649">
    <property type="entry name" value="Methyltransf_25"/>
    <property type="match status" value="1"/>
</dbReference>
<dbReference type="SUPFAM" id="SSF53335">
    <property type="entry name" value="S-adenosyl-L-methionine-dependent methyltransferases"/>
    <property type="match status" value="1"/>
</dbReference>
<keyword evidence="3" id="KW-0808">Transferase</keyword>
<feature type="region of interest" description="Disordered" evidence="1">
    <location>
        <begin position="1"/>
        <end position="20"/>
    </location>
</feature>
<dbReference type="AlphaFoldDB" id="A0A937F2U1"/>
<gene>
    <name evidence="3" type="ORF">JL102_01035</name>
</gene>
<name>A0A937F2U1_9BACT</name>
<comment type="caution">
    <text evidence="3">The sequence shown here is derived from an EMBL/GenBank/DDBJ whole genome shotgun (WGS) entry which is preliminary data.</text>
</comment>
<evidence type="ECO:0000256" key="1">
    <source>
        <dbReference type="SAM" id="MobiDB-lite"/>
    </source>
</evidence>
<accession>A0A937F2U1</accession>
<proteinExistence type="predicted"/>